<dbReference type="EMBL" id="JBEXPZ010000034">
    <property type="protein sequence ID" value="MET9847867.1"/>
    <property type="molecule type" value="Genomic_DNA"/>
</dbReference>
<comment type="caution">
    <text evidence="2">The sequence shown here is derived from an EMBL/GenBank/DDBJ whole genome shotgun (WGS) entry which is preliminary data.</text>
</comment>
<sequence>MDHLLTTIGHHFGRVEPRRRMRDYVRALLAPVPRKNSWQLAEHAGHATPDGLQHLLSRASWNPDDIRDDLQTYVAEHLGRPDGVLIIDDTGHRGWGSAEPTHLAGRRRLCTRIGFLTFCNTVAPHDCAAATTRPQGAGLDGLVPSISDSIWGFSPHVRPSFPVDA</sequence>
<accession>A0ABV2V3C2</accession>
<dbReference type="Proteomes" id="UP001550210">
    <property type="component" value="Unassembled WGS sequence"/>
</dbReference>
<dbReference type="Pfam" id="PF13546">
    <property type="entry name" value="DDE_5"/>
    <property type="match status" value="1"/>
</dbReference>
<reference evidence="2 3" key="1">
    <citation type="submission" date="2024-06" db="EMBL/GenBank/DDBJ databases">
        <title>The Natural Products Discovery Center: Release of the First 8490 Sequenced Strains for Exploring Actinobacteria Biosynthetic Diversity.</title>
        <authorList>
            <person name="Kalkreuter E."/>
            <person name="Kautsar S.A."/>
            <person name="Yang D."/>
            <person name="Bader C.D."/>
            <person name="Teijaro C.N."/>
            <person name="Fluegel L."/>
            <person name="Davis C.M."/>
            <person name="Simpson J.R."/>
            <person name="Lauterbach L."/>
            <person name="Steele A.D."/>
            <person name="Gui C."/>
            <person name="Meng S."/>
            <person name="Li G."/>
            <person name="Viehrig K."/>
            <person name="Ye F."/>
            <person name="Su P."/>
            <person name="Kiefer A.F."/>
            <person name="Nichols A."/>
            <person name="Cepeda A.J."/>
            <person name="Yan W."/>
            <person name="Fan B."/>
            <person name="Jiang Y."/>
            <person name="Adhikari A."/>
            <person name="Zheng C.-J."/>
            <person name="Schuster L."/>
            <person name="Cowan T.M."/>
            <person name="Smanski M.J."/>
            <person name="Chevrette M.G."/>
            <person name="De Carvalho L.P.S."/>
            <person name="Shen B."/>
        </authorList>
    </citation>
    <scope>NUCLEOTIDE SEQUENCE [LARGE SCALE GENOMIC DNA]</scope>
    <source>
        <strain evidence="2 3">NPDC006434</strain>
    </source>
</reference>
<protein>
    <submittedName>
        <fullName evidence="2">Transposase</fullName>
    </submittedName>
</protein>
<dbReference type="InterPro" id="IPR038721">
    <property type="entry name" value="IS701-like_DDE_dom"/>
</dbReference>
<name>A0ABV2V3C2_9ACTN</name>
<evidence type="ECO:0000313" key="2">
    <source>
        <dbReference type="EMBL" id="MET9847867.1"/>
    </source>
</evidence>
<evidence type="ECO:0000313" key="3">
    <source>
        <dbReference type="Proteomes" id="UP001550210"/>
    </source>
</evidence>
<gene>
    <name evidence="2" type="ORF">ABZZ21_25630</name>
</gene>
<feature type="domain" description="Transposase IS701-like DDE" evidence="1">
    <location>
        <begin position="11"/>
        <end position="111"/>
    </location>
</feature>
<proteinExistence type="predicted"/>
<keyword evidence="3" id="KW-1185">Reference proteome</keyword>
<organism evidence="2 3">
    <name type="scientific">Streptomyces ossamyceticus</name>
    <dbReference type="NCBI Taxonomy" id="249581"/>
    <lineage>
        <taxon>Bacteria</taxon>
        <taxon>Bacillati</taxon>
        <taxon>Actinomycetota</taxon>
        <taxon>Actinomycetes</taxon>
        <taxon>Kitasatosporales</taxon>
        <taxon>Streptomycetaceae</taxon>
        <taxon>Streptomyces</taxon>
    </lineage>
</organism>
<evidence type="ECO:0000259" key="1">
    <source>
        <dbReference type="Pfam" id="PF13546"/>
    </source>
</evidence>